<proteinExistence type="predicted"/>
<protein>
    <submittedName>
        <fullName evidence="1">Uncharacterized protein</fullName>
    </submittedName>
</protein>
<dbReference type="AlphaFoldDB" id="A0A8H6KSX9"/>
<keyword evidence="2" id="KW-1185">Reference proteome</keyword>
<gene>
    <name evidence="1" type="ORF">CMUS01_05428</name>
</gene>
<comment type="caution">
    <text evidence="1">The sequence shown here is derived from an EMBL/GenBank/DDBJ whole genome shotgun (WGS) entry which is preliminary data.</text>
</comment>
<dbReference type="Proteomes" id="UP000639643">
    <property type="component" value="Unassembled WGS sequence"/>
</dbReference>
<sequence>MTPTGERPTSGNLNIIFDSVAPVSPPSPSWWVASRMAGGDIVHQKAKGEAGWVCVRIPQSRGSWSDSPTRRRGSRFSNFPLPLRILPSIRQPTNLDWTTKHRDPWSGSSWSAPTASRLHWRLLVHTRTSLSRATSDVAPPSPELLLQTAKRAWMRPDDAGLAEPWIQIVLRPGCRVLSDLVEGNRPSAS</sequence>
<evidence type="ECO:0000313" key="1">
    <source>
        <dbReference type="EMBL" id="KAF6836351.1"/>
    </source>
</evidence>
<dbReference type="EMBL" id="WIGM01000161">
    <property type="protein sequence ID" value="KAF6836351.1"/>
    <property type="molecule type" value="Genomic_DNA"/>
</dbReference>
<evidence type="ECO:0000313" key="2">
    <source>
        <dbReference type="Proteomes" id="UP000639643"/>
    </source>
</evidence>
<reference evidence="1" key="1">
    <citation type="journal article" date="2020" name="Phytopathology">
        <title>Genome Sequence Resources of Colletotrichum truncatum, C. plurivorum, C. musicola, and C. sojae: Four Species Pathogenic to Soybean (Glycine max).</title>
        <authorList>
            <person name="Rogerio F."/>
            <person name="Boufleur T.R."/>
            <person name="Ciampi-Guillardi M."/>
            <person name="Sukno S.A."/>
            <person name="Thon M.R."/>
            <person name="Massola Junior N.S."/>
            <person name="Baroncelli R."/>
        </authorList>
    </citation>
    <scope>NUCLEOTIDE SEQUENCE</scope>
    <source>
        <strain evidence="1">LFN0074</strain>
    </source>
</reference>
<name>A0A8H6KSX9_9PEZI</name>
<organism evidence="1 2">
    <name type="scientific">Colletotrichum musicola</name>
    <dbReference type="NCBI Taxonomy" id="2175873"/>
    <lineage>
        <taxon>Eukaryota</taxon>
        <taxon>Fungi</taxon>
        <taxon>Dikarya</taxon>
        <taxon>Ascomycota</taxon>
        <taxon>Pezizomycotina</taxon>
        <taxon>Sordariomycetes</taxon>
        <taxon>Hypocreomycetidae</taxon>
        <taxon>Glomerellales</taxon>
        <taxon>Glomerellaceae</taxon>
        <taxon>Colletotrichum</taxon>
        <taxon>Colletotrichum orchidearum species complex</taxon>
    </lineage>
</organism>
<accession>A0A8H6KSX9</accession>